<evidence type="ECO:0000313" key="3">
    <source>
        <dbReference type="EMBL" id="AZP03680.1"/>
    </source>
</evidence>
<keyword evidence="1" id="KW-1133">Transmembrane helix</keyword>
<feature type="domain" description="GGDEF" evidence="2">
    <location>
        <begin position="217"/>
        <end position="350"/>
    </location>
</feature>
<dbReference type="Gene3D" id="3.30.70.270">
    <property type="match status" value="1"/>
</dbReference>
<dbReference type="KEGG" id="jeh:EJN90_02770"/>
<keyword evidence="1" id="KW-0472">Membrane</keyword>
<dbReference type="PANTHER" id="PTHR45138">
    <property type="entry name" value="REGULATORY COMPONENTS OF SENSORY TRANSDUCTION SYSTEM"/>
    <property type="match status" value="1"/>
</dbReference>
<feature type="transmembrane region" description="Helical" evidence="1">
    <location>
        <begin position="158"/>
        <end position="179"/>
    </location>
</feature>
<feature type="transmembrane region" description="Helical" evidence="1">
    <location>
        <begin position="75"/>
        <end position="96"/>
    </location>
</feature>
<proteinExistence type="predicted"/>
<dbReference type="RefSeq" id="WP_126108770.1">
    <property type="nucleotide sequence ID" value="NZ_CP034465.1"/>
</dbReference>
<dbReference type="NCBIfam" id="TIGR00254">
    <property type="entry name" value="GGDEF"/>
    <property type="match status" value="1"/>
</dbReference>
<dbReference type="InterPro" id="IPR043128">
    <property type="entry name" value="Rev_trsase/Diguanyl_cyclase"/>
</dbReference>
<sequence length="369" mass="42681">MFANIIANIAVIMIPIYLYYRINSGVSDKEFFTRKEFFLFILVETILGIALLELSIFFMGAYLDFRPLLFSISMIYLGWKITIPSMLLVEIVYLYFTMDKNPLIGVLGCLFLALSMCAIKKIAEKKFQSYGQLIALVTFNLIITAISSYFFLQNLDQTFLFYLIISIFGYAMITALYFMMDDLRILRERTDYDYLTHLLNVRKFKERLNKLENNRQTDMSVAVLDIDWFKSYNDRYGHDAGDKILWGIAQVFSAYSTNNTTIYRIGGEEFAIIITGLSLKEAELAVADIMDNVVNRPIPINRHHTISVTLSVGLAYAREDESFHKVWKRADSAMYKAKNNGRDQLYVSDRNNDKYVNPDDIMSTQEINS</sequence>
<dbReference type="PANTHER" id="PTHR45138:SF9">
    <property type="entry name" value="DIGUANYLATE CYCLASE DGCM-RELATED"/>
    <property type="match status" value="1"/>
</dbReference>
<dbReference type="Pfam" id="PF00990">
    <property type="entry name" value="GGDEF"/>
    <property type="match status" value="1"/>
</dbReference>
<evidence type="ECO:0000259" key="2">
    <source>
        <dbReference type="PROSITE" id="PS50887"/>
    </source>
</evidence>
<dbReference type="InterPro" id="IPR050469">
    <property type="entry name" value="Diguanylate_Cyclase"/>
</dbReference>
<dbReference type="EMBL" id="CP034465">
    <property type="protein sequence ID" value="AZP03680.1"/>
    <property type="molecule type" value="Genomic_DNA"/>
</dbReference>
<protein>
    <submittedName>
        <fullName evidence="3">GGDEF domain-containing protein</fullName>
    </submittedName>
</protein>
<evidence type="ECO:0000256" key="1">
    <source>
        <dbReference type="SAM" id="Phobius"/>
    </source>
</evidence>
<feature type="transmembrane region" description="Helical" evidence="1">
    <location>
        <begin position="5"/>
        <end position="22"/>
    </location>
</feature>
<gene>
    <name evidence="3" type="ORF">EJN90_02770</name>
</gene>
<accession>A0A3S9H8K3</accession>
<dbReference type="PROSITE" id="PS50887">
    <property type="entry name" value="GGDEF"/>
    <property type="match status" value="1"/>
</dbReference>
<dbReference type="Proteomes" id="UP000273326">
    <property type="component" value="Chromosome"/>
</dbReference>
<dbReference type="GO" id="GO:0052621">
    <property type="term" value="F:diguanylate cyclase activity"/>
    <property type="evidence" value="ECO:0007669"/>
    <property type="project" value="TreeGrafter"/>
</dbReference>
<keyword evidence="1" id="KW-0812">Transmembrane</keyword>
<dbReference type="InterPro" id="IPR000160">
    <property type="entry name" value="GGDEF_dom"/>
</dbReference>
<evidence type="ECO:0000313" key="4">
    <source>
        <dbReference type="Proteomes" id="UP000273326"/>
    </source>
</evidence>
<feature type="transmembrane region" description="Helical" evidence="1">
    <location>
        <begin position="102"/>
        <end position="119"/>
    </location>
</feature>
<name>A0A3S9H8K3_9LACT</name>
<reference evidence="4" key="1">
    <citation type="submission" date="2018-12" db="EMBL/GenBank/DDBJ databases">
        <title>Complete genome sequencing of Jeotgalibaca sp. H21T32.</title>
        <authorList>
            <person name="Bae J.-W."/>
            <person name="Lee S.-Y."/>
        </authorList>
    </citation>
    <scope>NUCLEOTIDE SEQUENCE [LARGE SCALE GENOMIC DNA]</scope>
    <source>
        <strain evidence="4">H21T32</strain>
    </source>
</reference>
<dbReference type="SMART" id="SM00267">
    <property type="entry name" value="GGDEF"/>
    <property type="match status" value="1"/>
</dbReference>
<organism evidence="3 4">
    <name type="scientific">Jeotgalibaca ciconiae</name>
    <dbReference type="NCBI Taxonomy" id="2496265"/>
    <lineage>
        <taxon>Bacteria</taxon>
        <taxon>Bacillati</taxon>
        <taxon>Bacillota</taxon>
        <taxon>Bacilli</taxon>
        <taxon>Lactobacillales</taxon>
        <taxon>Carnobacteriaceae</taxon>
        <taxon>Jeotgalibaca</taxon>
    </lineage>
</organism>
<feature type="transmembrane region" description="Helical" evidence="1">
    <location>
        <begin position="131"/>
        <end position="152"/>
    </location>
</feature>
<dbReference type="CDD" id="cd01949">
    <property type="entry name" value="GGDEF"/>
    <property type="match status" value="1"/>
</dbReference>
<dbReference type="OrthoDB" id="9759607at2"/>
<dbReference type="SUPFAM" id="SSF55073">
    <property type="entry name" value="Nucleotide cyclase"/>
    <property type="match status" value="1"/>
</dbReference>
<dbReference type="FunFam" id="3.30.70.270:FF:000001">
    <property type="entry name" value="Diguanylate cyclase domain protein"/>
    <property type="match status" value="1"/>
</dbReference>
<dbReference type="AlphaFoldDB" id="A0A3S9H8K3"/>
<keyword evidence="4" id="KW-1185">Reference proteome</keyword>
<feature type="transmembrane region" description="Helical" evidence="1">
    <location>
        <begin position="37"/>
        <end position="63"/>
    </location>
</feature>
<dbReference type="InterPro" id="IPR029787">
    <property type="entry name" value="Nucleotide_cyclase"/>
</dbReference>